<reference evidence="1 2" key="1">
    <citation type="submission" date="2024-03" db="EMBL/GenBank/DDBJ databases">
        <title>The genome assembly and annotation of the cricket Gryllus longicercus Weissman &amp; Gray.</title>
        <authorList>
            <person name="Szrajer S."/>
            <person name="Gray D."/>
            <person name="Ylla G."/>
        </authorList>
    </citation>
    <scope>NUCLEOTIDE SEQUENCE [LARGE SCALE GENOMIC DNA]</scope>
    <source>
        <strain evidence="1">DAG 2021-001</strain>
        <tissue evidence="1">Whole body minus gut</tissue>
    </source>
</reference>
<dbReference type="GO" id="GO:0005762">
    <property type="term" value="C:mitochondrial large ribosomal subunit"/>
    <property type="evidence" value="ECO:0007669"/>
    <property type="project" value="InterPro"/>
</dbReference>
<gene>
    <name evidence="1" type="ORF">R5R35_002332</name>
</gene>
<name>A0AAN9Z7B2_9ORTH</name>
<evidence type="ECO:0008006" key="3">
    <source>
        <dbReference type="Google" id="ProtNLM"/>
    </source>
</evidence>
<dbReference type="PANTHER" id="PTHR34095:SF1">
    <property type="entry name" value="LARGE RIBOSOMAL SUBUNIT PROTEIN ML55"/>
    <property type="match status" value="1"/>
</dbReference>
<dbReference type="GO" id="GO:0006412">
    <property type="term" value="P:translation"/>
    <property type="evidence" value="ECO:0007669"/>
    <property type="project" value="TreeGrafter"/>
</dbReference>
<organism evidence="1 2">
    <name type="scientific">Gryllus longicercus</name>
    <dbReference type="NCBI Taxonomy" id="2509291"/>
    <lineage>
        <taxon>Eukaryota</taxon>
        <taxon>Metazoa</taxon>
        <taxon>Ecdysozoa</taxon>
        <taxon>Arthropoda</taxon>
        <taxon>Hexapoda</taxon>
        <taxon>Insecta</taxon>
        <taxon>Pterygota</taxon>
        <taxon>Neoptera</taxon>
        <taxon>Polyneoptera</taxon>
        <taxon>Orthoptera</taxon>
        <taxon>Ensifera</taxon>
        <taxon>Gryllidea</taxon>
        <taxon>Grylloidea</taxon>
        <taxon>Gryllidae</taxon>
        <taxon>Gryllinae</taxon>
        <taxon>Gryllus</taxon>
    </lineage>
</organism>
<keyword evidence="2" id="KW-1185">Reference proteome</keyword>
<protein>
    <recommendedName>
        <fullName evidence="3">Mitochondrial ribosomal protein L55</fullName>
    </recommendedName>
</protein>
<dbReference type="PANTHER" id="PTHR34095">
    <property type="entry name" value="39S RIBOSOMAL PROTEIN L55, MITOCHONDRIAL"/>
    <property type="match status" value="1"/>
</dbReference>
<evidence type="ECO:0000313" key="1">
    <source>
        <dbReference type="EMBL" id="KAK7865454.1"/>
    </source>
</evidence>
<accession>A0AAN9Z7B2</accession>
<sequence length="114" mass="13359">MHRLWVQRCLQIQGLNFAPIARNLNSNTASICKIHRKVYARMYPTVVVRPDGSTINIRYSDPRKIIRLPLDLSTLSEEQRKARIEARKPIEKVKIEEEIVDDFDPSKYVNLIKK</sequence>
<dbReference type="Proteomes" id="UP001378592">
    <property type="component" value="Unassembled WGS sequence"/>
</dbReference>
<dbReference type="GO" id="GO:0003735">
    <property type="term" value="F:structural constituent of ribosome"/>
    <property type="evidence" value="ECO:0007669"/>
    <property type="project" value="InterPro"/>
</dbReference>
<dbReference type="AlphaFoldDB" id="A0AAN9Z7B2"/>
<proteinExistence type="predicted"/>
<dbReference type="InterPro" id="IPR044884">
    <property type="entry name" value="Ribosomal_mL55_sf"/>
</dbReference>
<dbReference type="Gene3D" id="6.20.130.20">
    <property type="entry name" value="Mitochondrial ribosomal protein L55"/>
    <property type="match status" value="1"/>
</dbReference>
<evidence type="ECO:0000313" key="2">
    <source>
        <dbReference type="Proteomes" id="UP001378592"/>
    </source>
</evidence>
<comment type="caution">
    <text evidence="1">The sequence shown here is derived from an EMBL/GenBank/DDBJ whole genome shotgun (WGS) entry which is preliminary data.</text>
</comment>
<dbReference type="InterPro" id="IPR018615">
    <property type="entry name" value="Ribosomal_mL55"/>
</dbReference>
<dbReference type="Pfam" id="PF09776">
    <property type="entry name" value="Mitoc_L55"/>
    <property type="match status" value="1"/>
</dbReference>
<dbReference type="EMBL" id="JAZDUA010000176">
    <property type="protein sequence ID" value="KAK7865454.1"/>
    <property type="molecule type" value="Genomic_DNA"/>
</dbReference>